<comment type="caution">
    <text evidence="1">The sequence shown here is derived from an EMBL/GenBank/DDBJ whole genome shotgun (WGS) entry which is preliminary data.</text>
</comment>
<dbReference type="Proteomes" id="UP000078272">
    <property type="component" value="Unassembled WGS sequence"/>
</dbReference>
<evidence type="ECO:0000313" key="2">
    <source>
        <dbReference type="Proteomes" id="UP000078272"/>
    </source>
</evidence>
<reference evidence="1 2" key="1">
    <citation type="journal article" date="2016" name="Front. Microbiol.">
        <title>Genomic Resource of Rice Seed Associated Bacteria.</title>
        <authorList>
            <person name="Midha S."/>
            <person name="Bansal K."/>
            <person name="Sharma S."/>
            <person name="Kumar N."/>
            <person name="Patil P.P."/>
            <person name="Chaudhry V."/>
            <person name="Patil P.B."/>
        </authorList>
    </citation>
    <scope>NUCLEOTIDE SEQUENCE [LARGE SCALE GENOMIC DNA]</scope>
    <source>
        <strain evidence="1 2">NS226</strain>
    </source>
</reference>
<sequence length="266" mass="29336">MLAWALIEEMPKQARFLSAGEDDLVSAPSAWASIERLAILGVRVDTSGAAPIDRLPQPAHPDALVVDEAVRALASAELTMPEGFDALGDCIGLTEAERAEAHQAGWDIACARGSRLMALVVRRVWAGGEPTWRDHGPIQRRPMIGPNGKARWFRMVNEAAGPGMPARPREVDGWNVKGKRAYAGAYRKFTLHPHPLLLVGERIEYQAWALGLRMVADQVRHRLTEWRLLDTMPPLWPWMGEEERGAPRILISGVSTKAHQKADTAA</sequence>
<dbReference type="AlphaFoldDB" id="A0A175RAM2"/>
<name>A0A175RAM2_9HYPH</name>
<dbReference type="EMBL" id="LDPZ01000013">
    <property type="protein sequence ID" value="KTQ96802.1"/>
    <property type="molecule type" value="Genomic_DNA"/>
</dbReference>
<accession>A0A175RAM2</accession>
<protein>
    <submittedName>
        <fullName evidence="1">Uncharacterized protein</fullName>
    </submittedName>
</protein>
<proteinExistence type="predicted"/>
<dbReference type="PATRIC" id="fig|401562.3.peg.633"/>
<evidence type="ECO:0000313" key="1">
    <source>
        <dbReference type="EMBL" id="KTQ96802.1"/>
    </source>
</evidence>
<gene>
    <name evidence="1" type="ORF">NS226_06715</name>
</gene>
<organism evidence="1 2">
    <name type="scientific">Aureimonas ureilytica</name>
    <dbReference type="NCBI Taxonomy" id="401562"/>
    <lineage>
        <taxon>Bacteria</taxon>
        <taxon>Pseudomonadati</taxon>
        <taxon>Pseudomonadota</taxon>
        <taxon>Alphaproteobacteria</taxon>
        <taxon>Hyphomicrobiales</taxon>
        <taxon>Aurantimonadaceae</taxon>
        <taxon>Aureimonas</taxon>
    </lineage>
</organism>